<organism evidence="6 7">
    <name type="scientific">Streptomyces zhaozhouensis</name>
    <dbReference type="NCBI Taxonomy" id="1300267"/>
    <lineage>
        <taxon>Bacteria</taxon>
        <taxon>Bacillati</taxon>
        <taxon>Actinomycetota</taxon>
        <taxon>Actinomycetes</taxon>
        <taxon>Kitasatosporales</taxon>
        <taxon>Streptomycetaceae</taxon>
        <taxon>Streptomyces</taxon>
    </lineage>
</organism>
<dbReference type="HAMAP" id="MF_01875">
    <property type="entry name" value="Prokaryotic_Ku"/>
    <property type="match status" value="1"/>
</dbReference>
<dbReference type="InterPro" id="IPR006164">
    <property type="entry name" value="DNA_bd_Ku70/Ku80"/>
</dbReference>
<dbReference type="InterPro" id="IPR016194">
    <property type="entry name" value="SPOC-like_C_dom_sf"/>
</dbReference>
<dbReference type="InterPro" id="IPR009187">
    <property type="entry name" value="Prok_Ku"/>
</dbReference>
<sequence length="353" mass="37094">MRSIWKGSISFGLVTIPIKVVSATENHSVSFRQVHAVDEGRVRYRKVCELDGEELSGDDIAKAYQAADGTLVQISDADLGALPLPTARTVEILGFVPISGVDPYQLDRSYYLAPDSGAAKPYVLLREALRRSGQAAVAKLAMRGRETLALVRTREDEDVLGMHTLLWPDEIRSSEGLAPTEKVTVRDAELDMADTLMDTLGSVDMSELRDEYRAAVETLVNAKLEGIEPPSPGEEAERGGRVVDLMAALEDSVRNARESRGEGGEEATVTDISGGSGGAGGSGGGKSGGKRAAKKSAAKKSSSGGSAKKTAGKRSAAKKTADKKATAKKSTAKKSTSGKTSGGKTAAARRRAS</sequence>
<dbReference type="EMBL" id="OCNE01000003">
    <property type="protein sequence ID" value="SOD61428.1"/>
    <property type="molecule type" value="Genomic_DNA"/>
</dbReference>
<reference evidence="6 7" key="1">
    <citation type="submission" date="2017-09" db="EMBL/GenBank/DDBJ databases">
        <authorList>
            <person name="Ehlers B."/>
            <person name="Leendertz F.H."/>
        </authorList>
    </citation>
    <scope>NUCLEOTIDE SEQUENCE [LARGE SCALE GENOMIC DNA]</scope>
    <source>
        <strain evidence="6 7">CGMCC 4.7095</strain>
    </source>
</reference>
<dbReference type="NCBIfam" id="TIGR02772">
    <property type="entry name" value="Ku_bact"/>
    <property type="match status" value="1"/>
</dbReference>
<dbReference type="Pfam" id="PF02735">
    <property type="entry name" value="Ku"/>
    <property type="match status" value="1"/>
</dbReference>
<accession>A0A286DRZ8</accession>
<evidence type="ECO:0000259" key="5">
    <source>
        <dbReference type="SMART" id="SM00559"/>
    </source>
</evidence>
<proteinExistence type="inferred from homology"/>
<feature type="compositionally biased region" description="Gly residues" evidence="4">
    <location>
        <begin position="274"/>
        <end position="287"/>
    </location>
</feature>
<gene>
    <name evidence="3" type="primary">ku</name>
    <name evidence="6" type="ORF">SAMN06297387_103163</name>
</gene>
<feature type="region of interest" description="Disordered" evidence="4">
    <location>
        <begin position="253"/>
        <end position="353"/>
    </location>
</feature>
<protein>
    <recommendedName>
        <fullName evidence="3">Non-homologous end joining protein Ku</fullName>
    </recommendedName>
</protein>
<keyword evidence="1 3" id="KW-0238">DNA-binding</keyword>
<name>A0A286DRZ8_9ACTN</name>
<comment type="similarity">
    <text evidence="3">Belongs to the prokaryotic Ku family.</text>
</comment>
<evidence type="ECO:0000256" key="4">
    <source>
        <dbReference type="SAM" id="MobiDB-lite"/>
    </source>
</evidence>
<dbReference type="Proteomes" id="UP000219072">
    <property type="component" value="Unassembled WGS sequence"/>
</dbReference>
<dbReference type="PANTHER" id="PTHR41251">
    <property type="entry name" value="NON-HOMOLOGOUS END JOINING PROTEIN KU"/>
    <property type="match status" value="1"/>
</dbReference>
<dbReference type="GO" id="GO:0003690">
    <property type="term" value="F:double-stranded DNA binding"/>
    <property type="evidence" value="ECO:0007669"/>
    <property type="project" value="UniProtKB-UniRule"/>
</dbReference>
<evidence type="ECO:0000256" key="1">
    <source>
        <dbReference type="ARBA" id="ARBA00023125"/>
    </source>
</evidence>
<dbReference type="PANTHER" id="PTHR41251:SF1">
    <property type="entry name" value="NON-HOMOLOGOUS END JOINING PROTEIN KU"/>
    <property type="match status" value="1"/>
</dbReference>
<feature type="compositionally biased region" description="Basic residues" evidence="4">
    <location>
        <begin position="288"/>
        <end position="298"/>
    </location>
</feature>
<keyword evidence="2 3" id="KW-0233">DNA recombination</keyword>
<feature type="compositionally biased region" description="Basic and acidic residues" evidence="4">
    <location>
        <begin position="253"/>
        <end position="263"/>
    </location>
</feature>
<dbReference type="SUPFAM" id="SSF100939">
    <property type="entry name" value="SPOC domain-like"/>
    <property type="match status" value="1"/>
</dbReference>
<dbReference type="CDD" id="cd00789">
    <property type="entry name" value="KU_like"/>
    <property type="match status" value="1"/>
</dbReference>
<dbReference type="GO" id="GO:0006310">
    <property type="term" value="P:DNA recombination"/>
    <property type="evidence" value="ECO:0007669"/>
    <property type="project" value="UniProtKB-KW"/>
</dbReference>
<feature type="compositionally biased region" description="Low complexity" evidence="4">
    <location>
        <begin position="299"/>
        <end position="309"/>
    </location>
</feature>
<comment type="subunit">
    <text evidence="3">Homodimer. Interacts with LigD.</text>
</comment>
<comment type="function">
    <text evidence="3">With LigD forms a non-homologous end joining (NHEJ) DNA repair enzyme, which repairs dsDNA breaks with reduced fidelity. Binds linear dsDNA with 5'- and 3'- overhangs but not closed circular dsDNA nor ssDNA. Recruits and stimulates the ligase activity of LigD.</text>
</comment>
<feature type="domain" description="Ku" evidence="5">
    <location>
        <begin position="52"/>
        <end position="182"/>
    </location>
</feature>
<keyword evidence="3" id="KW-0227">DNA damage</keyword>
<keyword evidence="3" id="KW-0234">DNA repair</keyword>
<feature type="compositionally biased region" description="Low complexity" evidence="4">
    <location>
        <begin position="333"/>
        <end position="346"/>
    </location>
</feature>
<evidence type="ECO:0000256" key="2">
    <source>
        <dbReference type="ARBA" id="ARBA00023172"/>
    </source>
</evidence>
<dbReference type="SMART" id="SM00559">
    <property type="entry name" value="Ku78"/>
    <property type="match status" value="1"/>
</dbReference>
<evidence type="ECO:0000256" key="3">
    <source>
        <dbReference type="HAMAP-Rule" id="MF_01875"/>
    </source>
</evidence>
<keyword evidence="7" id="KW-1185">Reference proteome</keyword>
<evidence type="ECO:0000313" key="6">
    <source>
        <dbReference type="EMBL" id="SOD61428.1"/>
    </source>
</evidence>
<evidence type="ECO:0000313" key="7">
    <source>
        <dbReference type="Proteomes" id="UP000219072"/>
    </source>
</evidence>
<dbReference type="RefSeq" id="WP_097230062.1">
    <property type="nucleotide sequence ID" value="NZ_OCNE01000003.1"/>
</dbReference>
<dbReference type="Gene3D" id="2.40.290.10">
    <property type="match status" value="1"/>
</dbReference>
<dbReference type="FunFam" id="2.40.290.10:FF:000004">
    <property type="entry name" value="Non-homologous end joining protein Ku"/>
    <property type="match status" value="1"/>
</dbReference>
<dbReference type="AlphaFoldDB" id="A0A286DRZ8"/>
<dbReference type="OrthoDB" id="9795084at2"/>
<dbReference type="GO" id="GO:0006303">
    <property type="term" value="P:double-strand break repair via nonhomologous end joining"/>
    <property type="evidence" value="ECO:0007669"/>
    <property type="project" value="UniProtKB-UniRule"/>
</dbReference>